<keyword evidence="2" id="KW-1185">Reference proteome</keyword>
<dbReference type="eggNOG" id="ENOG503047R">
    <property type="taxonomic scope" value="Bacteria"/>
</dbReference>
<dbReference type="Proteomes" id="UP000016570">
    <property type="component" value="Unassembled WGS sequence"/>
</dbReference>
<accession>U2ZXP3</accession>
<organism evidence="1 2">
    <name type="scientific">Vibrio proteolyticus NBRC 13287</name>
    <dbReference type="NCBI Taxonomy" id="1219065"/>
    <lineage>
        <taxon>Bacteria</taxon>
        <taxon>Pseudomonadati</taxon>
        <taxon>Pseudomonadota</taxon>
        <taxon>Gammaproteobacteria</taxon>
        <taxon>Vibrionales</taxon>
        <taxon>Vibrionaceae</taxon>
        <taxon>Vibrio</taxon>
    </lineage>
</organism>
<evidence type="ECO:0000313" key="1">
    <source>
        <dbReference type="EMBL" id="GAD66200.1"/>
    </source>
</evidence>
<proteinExistence type="predicted"/>
<dbReference type="RefSeq" id="WP_021704190.1">
    <property type="nucleotide sequence ID" value="NZ_BATJ01000003.1"/>
</dbReference>
<dbReference type="EMBL" id="BATJ01000003">
    <property type="protein sequence ID" value="GAD66200.1"/>
    <property type="molecule type" value="Genomic_DNA"/>
</dbReference>
<name>U2ZXP3_VIBPR</name>
<gene>
    <name evidence="1" type="ORF">VPR01S_03_01090</name>
</gene>
<comment type="caution">
    <text evidence="1">The sequence shown here is derived from an EMBL/GenBank/DDBJ whole genome shotgun (WGS) entry which is preliminary data.</text>
</comment>
<dbReference type="STRING" id="1219065.VPR01S_03_01090"/>
<reference evidence="1 2" key="1">
    <citation type="submission" date="2013-09" db="EMBL/GenBank/DDBJ databases">
        <title>Whole genome shotgun sequence of Vibrio proteolyticus NBRC 13287.</title>
        <authorList>
            <person name="Isaki S."/>
            <person name="Hosoyama A."/>
            <person name="Numata M."/>
            <person name="Hashimoto M."/>
            <person name="Hosoyama Y."/>
            <person name="Tsuchikane K."/>
            <person name="Noguchi M."/>
            <person name="Hirakata S."/>
            <person name="Ichikawa N."/>
            <person name="Ohji S."/>
            <person name="Yamazoe A."/>
            <person name="Fujita N."/>
        </authorList>
    </citation>
    <scope>NUCLEOTIDE SEQUENCE [LARGE SCALE GENOMIC DNA]</scope>
    <source>
        <strain evidence="1 2">NBRC 13287</strain>
    </source>
</reference>
<protein>
    <submittedName>
        <fullName evidence="1">Uncharacterized protein</fullName>
    </submittedName>
</protein>
<dbReference type="AlphaFoldDB" id="U2ZXP3"/>
<sequence>MKSKTYVLKTELATKIIKFQLIKKQYATYSYEISIVLKCNKVCSHSEHPMLQSINDLSIKHLLLGINNVGSVHLIDIPSKRARNYLRGTDPTSFKQTRRALEKIKHSCTNSEFKKSVLFVRSSSIFDGTEIGQLLSERCPNESNNLIVKYSLPEIVTYINKHAFELEELADCAVKILESLNVGDINTALDYCSDLADMKGASVFLIRQLSYITNRYQLLELDDNEILRKIDYMKQRISVSRCPFIDGAVTQLSNLRTSYIATSKRIYEIDKIFNGIHIAKSFINPIPNDKSEFESVLSDYFSFSLFDSYLYLMKLLKFNLSFIPPTTVERSLEEAYERISGIRFNPEGMYKKVDEDVGYYFLRESFLFSEQPNALQFQIVHGYYYVKALNSKRTNQIVTPIVEEYFSDITELEQLNHITPAMYEIRSDKYNSSTCGMLENSTALVYVLGRKQGQLSPNEQDLFVELMSYTREIGEICPKEYLASIASSAKCQRLQLVVNCLITLNHKSQLSEHQLRSVIQDYCIQQFNGDLNALVQHLYNISPAVAEHLLLTCDETFLATLFRIVDRPVDAIQVRADMLNWYGKMSGEERYLDRAKTLKIDIQINKEKGTIDDSRIYVDPFKYTQWFEDQMVGKLTMALDNVMISEHPVVNLNWKNAGVGSTDEVINLLLACYKEFCDNRSFGIASYLGRRIRHGTFEGTASTELRALSSNEEYARLFEDKEFSSRFGEWMRRYEEMIDALKNNVLQIKSKRKPKGCFSTDIDSPAKNVVADQLIYEILRIYSKRTGVVRLPSLIIDYCWRLAEFDLVTTKKLLSERKSSHGVFSYSPKYGSSTHKRQYSKFSQEVNSLTSQKFGLMASWFNKPTYASPSTDIYLLFNAVISEVKDSFPEFEPKIDLGDKIFTINGGTYYVIYDALFVLIHNAAKHGKPDGRIHFKVSILEERINAIRIELYTELDSYEAVIKALENIEEAQLLAIGDADDYENKSGIRKLKKLENEGSISELNFSPSKEGNMLCFEFHFELDSRGKYDDIDS</sequence>
<evidence type="ECO:0000313" key="2">
    <source>
        <dbReference type="Proteomes" id="UP000016570"/>
    </source>
</evidence>